<dbReference type="AlphaFoldDB" id="A0AAW1Z925"/>
<comment type="caution">
    <text evidence="1">The sequence shown here is derived from an EMBL/GenBank/DDBJ whole genome shotgun (WGS) entry which is preliminary data.</text>
</comment>
<keyword evidence="2" id="KW-1185">Reference proteome</keyword>
<gene>
    <name evidence="1" type="ORF">ABG768_011666</name>
</gene>
<name>A0AAW1Z925_CULAL</name>
<dbReference type="Proteomes" id="UP001479290">
    <property type="component" value="Unassembled WGS sequence"/>
</dbReference>
<protein>
    <submittedName>
        <fullName evidence="1">Uncharacterized protein</fullName>
    </submittedName>
</protein>
<evidence type="ECO:0000313" key="2">
    <source>
        <dbReference type="Proteomes" id="UP001479290"/>
    </source>
</evidence>
<dbReference type="EMBL" id="JAWDJR010000019">
    <property type="protein sequence ID" value="KAK9957418.1"/>
    <property type="molecule type" value="Genomic_DNA"/>
</dbReference>
<sequence>SAGRSVYGVYDAMSLVSVFWGGANRKPALISDLFYQHWPFNPTSLTSQDQKERGLNWVTAAYRKGQER</sequence>
<proteinExistence type="predicted"/>
<reference evidence="1 2" key="1">
    <citation type="submission" date="2024-05" db="EMBL/GenBank/DDBJ databases">
        <title>A high-quality chromosomal-level genome assembly of Topmouth culter (Culter alburnus).</title>
        <authorList>
            <person name="Zhao H."/>
        </authorList>
    </citation>
    <scope>NUCLEOTIDE SEQUENCE [LARGE SCALE GENOMIC DNA]</scope>
    <source>
        <strain evidence="1">CATC2023</strain>
        <tissue evidence="1">Muscle</tissue>
    </source>
</reference>
<evidence type="ECO:0000313" key="1">
    <source>
        <dbReference type="EMBL" id="KAK9957418.1"/>
    </source>
</evidence>
<organism evidence="1 2">
    <name type="scientific">Culter alburnus</name>
    <name type="common">Topmouth culter</name>
    <dbReference type="NCBI Taxonomy" id="194366"/>
    <lineage>
        <taxon>Eukaryota</taxon>
        <taxon>Metazoa</taxon>
        <taxon>Chordata</taxon>
        <taxon>Craniata</taxon>
        <taxon>Vertebrata</taxon>
        <taxon>Euteleostomi</taxon>
        <taxon>Actinopterygii</taxon>
        <taxon>Neopterygii</taxon>
        <taxon>Teleostei</taxon>
        <taxon>Ostariophysi</taxon>
        <taxon>Cypriniformes</taxon>
        <taxon>Xenocyprididae</taxon>
        <taxon>Xenocypridinae</taxon>
        <taxon>Culter</taxon>
    </lineage>
</organism>
<feature type="non-terminal residue" evidence="1">
    <location>
        <position position="1"/>
    </location>
</feature>
<accession>A0AAW1Z925</accession>